<reference evidence="4" key="3">
    <citation type="journal article" date="2017" name="Clin. Infect. Dis.">
        <title>Simultaneous emergence of multidrug-resistant Candida auris on 3 continents confirmed by whole-genome sequencing and epidemiological analyses.</title>
        <authorList>
            <person name="Lockhart S.R."/>
            <person name="Etienne K.A."/>
            <person name="Vallabhaneni S."/>
            <person name="Farooqi J."/>
            <person name="Chowdhary A."/>
            <person name="Govender N.P."/>
            <person name="Colombo A.L."/>
            <person name="Calvo B."/>
            <person name="Cuomo C.A."/>
            <person name="Desjardins C.A."/>
            <person name="Berkow E.L."/>
            <person name="Castanheira M."/>
            <person name="Magobo R.E."/>
            <person name="Jabeen K."/>
            <person name="Asghar R.J."/>
            <person name="Meis J.F."/>
            <person name="Jackson B."/>
            <person name="Chiller T."/>
            <person name="Litvintseva A.P."/>
        </authorList>
    </citation>
    <scope>NUCLEOTIDE SEQUENCE [LARGE SCALE GENOMIC DNA]</scope>
    <source>
        <strain evidence="4">B8441</strain>
    </source>
</reference>
<dbReference type="VEuPathDB" id="FungiDB:CJI96_0005201"/>
<dbReference type="VEuPathDB" id="FungiDB:CJJ09_005247"/>
<dbReference type="SUPFAM" id="SSF53474">
    <property type="entry name" value="alpha/beta-Hydrolases"/>
    <property type="match status" value="1"/>
</dbReference>
<dbReference type="Proteomes" id="UP000825438">
    <property type="component" value="Chromosome VI"/>
</dbReference>
<evidence type="ECO:0000313" key="4">
    <source>
        <dbReference type="EMBL" id="PIS50358.1"/>
    </source>
</evidence>
<dbReference type="Gene3D" id="1.10.260.130">
    <property type="match status" value="1"/>
</dbReference>
<evidence type="ECO:0000256" key="2">
    <source>
        <dbReference type="SAM" id="SignalP"/>
    </source>
</evidence>
<evidence type="ECO:0000313" key="5">
    <source>
        <dbReference type="EMBL" id="QWW25412.1"/>
    </source>
</evidence>
<dbReference type="OMA" id="RQYCATG"/>
<dbReference type="PANTHER" id="PTHR34853:SF1">
    <property type="entry name" value="LIPASE 5"/>
    <property type="match status" value="1"/>
</dbReference>
<dbReference type="AlphaFoldDB" id="A0A2H0ZIA4"/>
<dbReference type="EMBL" id="PEKT02000008">
    <property type="protein sequence ID" value="PIS50358.1"/>
    <property type="molecule type" value="Genomic_DNA"/>
</dbReference>
<evidence type="ECO:0000256" key="1">
    <source>
        <dbReference type="ARBA" id="ARBA00023369"/>
    </source>
</evidence>
<reference evidence="3" key="2">
    <citation type="submission" date="2015-07" db="EMBL/GenBank/DDBJ databases">
        <title>Draft Genome of a commonly misdiagnosed multidrug resistant pathogen Candida auris.</title>
        <authorList>
            <person name="Alampalli S.V."/>
            <person name="Chatterjee S."/>
            <person name="Nageshan R.K."/>
            <person name="Joshi S."/>
            <person name="Thiruganasambandam S.C."/>
            <person name="Tatu U.S."/>
        </authorList>
    </citation>
    <scope>NUCLEOTIDE SEQUENCE [LARGE SCALE GENOMIC DNA]</scope>
    <source>
        <strain evidence="3">6684</strain>
    </source>
</reference>
<dbReference type="Proteomes" id="UP000037122">
    <property type="component" value="Unassembled WGS sequence"/>
</dbReference>
<name>A0A2H0ZIA4_CANAR</name>
<reference evidence="5" key="5">
    <citation type="submission" date="2021-06" db="EMBL/GenBank/DDBJ databases">
        <title>Candida auris outbreak in lebanese hospital.</title>
        <authorList>
            <person name="Finianos M."/>
        </authorList>
    </citation>
    <scope>NUCLEOTIDE SEQUENCE</scope>
    <source>
        <strain evidence="5">CA7LBN</strain>
    </source>
</reference>
<dbReference type="GO" id="GO:0004806">
    <property type="term" value="F:triacylglycerol lipase activity"/>
    <property type="evidence" value="ECO:0007669"/>
    <property type="project" value="UniProtKB-EC"/>
</dbReference>
<reference evidence="6" key="1">
    <citation type="journal article" date="2015" name="BMC Genomics">
        <title>Draft genome of a commonly misdiagnosed multidrug resistant pathogen Candida auris.</title>
        <authorList>
            <person name="Chatterjee S."/>
            <person name="Alampalli S.V."/>
            <person name="Nageshan R.K."/>
            <person name="Chettiar S.T."/>
            <person name="Joshi S."/>
            <person name="Tatu U.S."/>
        </authorList>
    </citation>
    <scope>NUCLEOTIDE SEQUENCE [LARGE SCALE GENOMIC DNA]</scope>
    <source>
        <strain evidence="6">6684</strain>
    </source>
</reference>
<evidence type="ECO:0000313" key="3">
    <source>
        <dbReference type="EMBL" id="KND99095.1"/>
    </source>
</evidence>
<dbReference type="VEuPathDB" id="FungiDB:B9J08_004173"/>
<dbReference type="EMBL" id="LGST01000027">
    <property type="protein sequence ID" value="KND99095.1"/>
    <property type="molecule type" value="Genomic_DNA"/>
</dbReference>
<organism evidence="4">
    <name type="scientific">Candidozyma auris</name>
    <name type="common">Yeast</name>
    <name type="synonym">Candida auris</name>
    <dbReference type="NCBI Taxonomy" id="498019"/>
    <lineage>
        <taxon>Eukaryota</taxon>
        <taxon>Fungi</taxon>
        <taxon>Dikarya</taxon>
        <taxon>Ascomycota</taxon>
        <taxon>Saccharomycotina</taxon>
        <taxon>Pichiomycetes</taxon>
        <taxon>Metschnikowiaceae</taxon>
        <taxon>Candidozyma</taxon>
    </lineage>
</organism>
<feature type="signal peptide" evidence="2">
    <location>
        <begin position="1"/>
        <end position="15"/>
    </location>
</feature>
<protein>
    <recommendedName>
        <fullName evidence="7">Triacylglycerol lipase</fullName>
    </recommendedName>
</protein>
<proteinExistence type="predicted"/>
<evidence type="ECO:0008006" key="7">
    <source>
        <dbReference type="Google" id="ProtNLM"/>
    </source>
</evidence>
<dbReference type="Pfam" id="PF03583">
    <property type="entry name" value="LIP"/>
    <property type="match status" value="1"/>
</dbReference>
<dbReference type="PANTHER" id="PTHR34853">
    <property type="match status" value="1"/>
</dbReference>
<dbReference type="GO" id="GO:0016042">
    <property type="term" value="P:lipid catabolic process"/>
    <property type="evidence" value="ECO:0007669"/>
    <property type="project" value="InterPro"/>
</dbReference>
<keyword evidence="2" id="KW-0732">Signal</keyword>
<accession>A0A0L0NZF1</accession>
<sequence>MIFLSLFLWALTVSAQFIKPTPPTQDDFYTTPDNITSYENGDIIASRPAPAMIRSIYFPVNVKNAWQLKLRSEDSHGNPQAIVTTILEPYNADPKKLLSYQPAQDSATNDCSPSYSILFNAPMSTIVLQAEMVLMQSALAKGWFLNVPDYEGFQGAFTAGKQAGQATLDSIRAALQSEDISGVSSGAKVALWGYSGGTIASGWAAALQPQYAPELKKQLLGAALGGWVTNITLTAEATDGTLFGGLIPNAINGLLHEYPHLDGLVDTEIRKNKKEDFLSAGKKCLVTSIVDYVFVKFFSGKRPWASDGWGFFDIPEVQGVVKNNTAALDKDGPIPEIPLFVFHGTEDEIVPFSGAQRGYDNYCDWGIESFEFAVSNTTGHILEVVEGSGAALVWLDKLFKGEKPIEGCKKTVRSTNILYPGADAEYRQLVRTLFSSLGGGEIGETTRNITESSLVSTLLTYAFSGLINKIGPIPFKRDGSVDRSVFTGMNDVIDLWQRENTVPDLLKGAI</sequence>
<dbReference type="Gene3D" id="3.40.50.1820">
    <property type="entry name" value="alpha/beta hydrolase"/>
    <property type="match status" value="1"/>
</dbReference>
<dbReference type="VEuPathDB" id="FungiDB:CJI97_004237"/>
<reference evidence="4" key="4">
    <citation type="submission" date="2017-11" db="EMBL/GenBank/DDBJ databases">
        <title>Candida auris genome assembly and annotation.</title>
        <authorList>
            <person name="Munoz J.F."/>
            <person name="Gade L.G."/>
            <person name="Chow N.A."/>
            <person name="Litvintseva A.P."/>
            <person name="Loparev V.N."/>
            <person name="Cuomo C.A."/>
        </authorList>
    </citation>
    <scope>NUCLEOTIDE SEQUENCE</scope>
    <source>
        <strain evidence="4">B8441</strain>
    </source>
</reference>
<evidence type="ECO:0000313" key="6">
    <source>
        <dbReference type="Proteomes" id="UP000037122"/>
    </source>
</evidence>
<dbReference type="VEuPathDB" id="FungiDB:QG37_04158"/>
<dbReference type="InterPro" id="IPR029058">
    <property type="entry name" value="AB_hydrolase_fold"/>
</dbReference>
<dbReference type="VEuPathDB" id="FungiDB:CJJ07_002584"/>
<feature type="chain" id="PRO_5030010107" description="Triacylglycerol lipase" evidence="2">
    <location>
        <begin position="16"/>
        <end position="510"/>
    </location>
</feature>
<gene>
    <name evidence="4" type="ORF">B9J08_004173</name>
    <name evidence="5" type="ORF">CA7LBN_004299</name>
    <name evidence="3" type="ORF">QG37_04158</name>
</gene>
<dbReference type="InterPro" id="IPR005152">
    <property type="entry name" value="Lipase_secreted"/>
</dbReference>
<dbReference type="EMBL" id="CP076754">
    <property type="protein sequence ID" value="QWW25412.1"/>
    <property type="molecule type" value="Genomic_DNA"/>
</dbReference>
<comment type="catalytic activity">
    <reaction evidence="1">
        <text>a triacylglycerol + H2O = a diacylglycerol + a fatty acid + H(+)</text>
        <dbReference type="Rhea" id="RHEA:12044"/>
        <dbReference type="ChEBI" id="CHEBI:15377"/>
        <dbReference type="ChEBI" id="CHEBI:15378"/>
        <dbReference type="ChEBI" id="CHEBI:17855"/>
        <dbReference type="ChEBI" id="CHEBI:18035"/>
        <dbReference type="ChEBI" id="CHEBI:28868"/>
        <dbReference type="EC" id="3.1.1.3"/>
    </reaction>
    <physiologicalReaction direction="left-to-right" evidence="1">
        <dbReference type="Rhea" id="RHEA:12045"/>
    </physiologicalReaction>
</comment>
<accession>A0A2H0ZIA4</accession>